<dbReference type="PANTHER" id="PTHR30026:SF20">
    <property type="entry name" value="OUTER MEMBRANE PROTEIN TOLC"/>
    <property type="match status" value="1"/>
</dbReference>
<dbReference type="GO" id="GO:0015562">
    <property type="term" value="F:efflux transmembrane transporter activity"/>
    <property type="evidence" value="ECO:0007669"/>
    <property type="project" value="InterPro"/>
</dbReference>
<dbReference type="AlphaFoldDB" id="A0AA42CB95"/>
<comment type="subcellular location">
    <subcellularLocation>
        <location evidence="1">Cell outer membrane</location>
    </subcellularLocation>
</comment>
<dbReference type="RefSeq" id="WP_282593276.1">
    <property type="nucleotide sequence ID" value="NZ_JAPAAF010000046.1"/>
</dbReference>
<evidence type="ECO:0000256" key="4">
    <source>
        <dbReference type="ARBA" id="ARBA00023136"/>
    </source>
</evidence>
<evidence type="ECO:0000313" key="7">
    <source>
        <dbReference type="EMBL" id="MCW0484685.1"/>
    </source>
</evidence>
<keyword evidence="5" id="KW-0998">Cell outer membrane</keyword>
<dbReference type="Gene3D" id="1.20.1600.10">
    <property type="entry name" value="Outer membrane efflux proteins (OEP)"/>
    <property type="match status" value="1"/>
</dbReference>
<keyword evidence="8" id="KW-1185">Reference proteome</keyword>
<dbReference type="EMBL" id="JAPAAF010000046">
    <property type="protein sequence ID" value="MCW0484685.1"/>
    <property type="molecule type" value="Genomic_DNA"/>
</dbReference>
<evidence type="ECO:0000256" key="3">
    <source>
        <dbReference type="ARBA" id="ARBA00022692"/>
    </source>
</evidence>
<keyword evidence="2" id="KW-1134">Transmembrane beta strand</keyword>
<evidence type="ECO:0000256" key="5">
    <source>
        <dbReference type="ARBA" id="ARBA00023237"/>
    </source>
</evidence>
<gene>
    <name evidence="7" type="ORF">N2K84_18265</name>
</gene>
<reference evidence="7" key="1">
    <citation type="submission" date="2022-10" db="EMBL/GenBank/DDBJ databases">
        <title>Gaoshiqiia sediminis gen. nov., sp. nov., isolated from coastal sediment.</title>
        <authorList>
            <person name="Yu W.X."/>
            <person name="Mu D.S."/>
            <person name="Du J.Z."/>
            <person name="Liang Y.Q."/>
        </authorList>
    </citation>
    <scope>NUCLEOTIDE SEQUENCE</scope>
    <source>
        <strain evidence="7">A06</strain>
    </source>
</reference>
<feature type="chain" id="PRO_5041316238" evidence="6">
    <location>
        <begin position="22"/>
        <end position="392"/>
    </location>
</feature>
<accession>A0AA42CB95</accession>
<dbReference type="InterPro" id="IPR051906">
    <property type="entry name" value="TolC-like"/>
</dbReference>
<dbReference type="Proteomes" id="UP001163821">
    <property type="component" value="Unassembled WGS sequence"/>
</dbReference>
<keyword evidence="4" id="KW-0472">Membrane</keyword>
<feature type="signal peptide" evidence="6">
    <location>
        <begin position="1"/>
        <end position="21"/>
    </location>
</feature>
<proteinExistence type="predicted"/>
<comment type="caution">
    <text evidence="7">The sequence shown here is derived from an EMBL/GenBank/DDBJ whole genome shotgun (WGS) entry which is preliminary data.</text>
</comment>
<sequence length="392" mass="44796">MRKLISIAVLLFSGVSVFSQSGFDSFLQEIIRNNTQLKAYQLVAEAQELENRTGLSPADPSVEGAYLWGSPTGIGNRKDFSVTQEIEFPTVYVHQQKLATIRDRQANLEFQQHRRAVLQQAAALWVEWVYLNQRTEVIIKRQHDAQELARAYDEMLATGEANRIDRNKAALYLLQTEKHLQQLELNKQQTAMQLAALNGGETLTIDEPGYLPVRLPADPEVWLEQVMAVDPQMQWLHQELQAGKHSEKLNRAKSMPRLNGGYMTESVGAEKFQGITVGVSVPLWEKKNTVRAARARQQAVVLQESDFRLQWRNHLLQVFRRAGDAQQLVASYRDELAHIQQKELLDEALQAGQISLIDYLLELQFNYESVDQLMEAEMQLQATYVELLILTR</sequence>
<evidence type="ECO:0000256" key="1">
    <source>
        <dbReference type="ARBA" id="ARBA00004442"/>
    </source>
</evidence>
<dbReference type="GO" id="GO:0015288">
    <property type="term" value="F:porin activity"/>
    <property type="evidence" value="ECO:0007669"/>
    <property type="project" value="TreeGrafter"/>
</dbReference>
<dbReference type="GO" id="GO:1990281">
    <property type="term" value="C:efflux pump complex"/>
    <property type="evidence" value="ECO:0007669"/>
    <property type="project" value="TreeGrafter"/>
</dbReference>
<dbReference type="PANTHER" id="PTHR30026">
    <property type="entry name" value="OUTER MEMBRANE PROTEIN TOLC"/>
    <property type="match status" value="1"/>
</dbReference>
<dbReference type="GO" id="GO:0009279">
    <property type="term" value="C:cell outer membrane"/>
    <property type="evidence" value="ECO:0007669"/>
    <property type="project" value="UniProtKB-SubCell"/>
</dbReference>
<name>A0AA42CB95_9BACT</name>
<keyword evidence="3" id="KW-0812">Transmembrane</keyword>
<dbReference type="SUPFAM" id="SSF56954">
    <property type="entry name" value="Outer membrane efflux proteins (OEP)"/>
    <property type="match status" value="1"/>
</dbReference>
<keyword evidence="6" id="KW-0732">Signal</keyword>
<protein>
    <submittedName>
        <fullName evidence="7">TolC family protein</fullName>
    </submittedName>
</protein>
<evidence type="ECO:0000256" key="2">
    <source>
        <dbReference type="ARBA" id="ARBA00022452"/>
    </source>
</evidence>
<organism evidence="7 8">
    <name type="scientific">Gaoshiqia sediminis</name>
    <dbReference type="NCBI Taxonomy" id="2986998"/>
    <lineage>
        <taxon>Bacteria</taxon>
        <taxon>Pseudomonadati</taxon>
        <taxon>Bacteroidota</taxon>
        <taxon>Bacteroidia</taxon>
        <taxon>Marinilabiliales</taxon>
        <taxon>Prolixibacteraceae</taxon>
        <taxon>Gaoshiqia</taxon>
    </lineage>
</organism>
<evidence type="ECO:0000313" key="8">
    <source>
        <dbReference type="Proteomes" id="UP001163821"/>
    </source>
</evidence>
<evidence type="ECO:0000256" key="6">
    <source>
        <dbReference type="SAM" id="SignalP"/>
    </source>
</evidence>